<protein>
    <submittedName>
        <fullName evidence="1">Uncharacterized protein</fullName>
    </submittedName>
</protein>
<evidence type="ECO:0000313" key="1">
    <source>
        <dbReference type="EMBL" id="OWK98070.1"/>
    </source>
</evidence>
<dbReference type="Proteomes" id="UP000197587">
    <property type="component" value="Unassembled WGS sequence"/>
</dbReference>
<reference evidence="1 2" key="1">
    <citation type="submission" date="2017-05" db="EMBL/GenBank/DDBJ databases">
        <title>Genome of Chryseobacterium haifense.</title>
        <authorList>
            <person name="Newman J.D."/>
        </authorList>
    </citation>
    <scope>NUCLEOTIDE SEQUENCE [LARGE SCALE GENOMIC DNA]</scope>
    <source>
        <strain evidence="1 2">DSM 19056</strain>
    </source>
</reference>
<comment type="caution">
    <text evidence="1">The sequence shown here is derived from an EMBL/GenBank/DDBJ whole genome shotgun (WGS) entry which is preliminary data.</text>
</comment>
<evidence type="ECO:0000313" key="2">
    <source>
        <dbReference type="Proteomes" id="UP000197587"/>
    </source>
</evidence>
<dbReference type="AlphaFoldDB" id="A0A2D0A6D0"/>
<dbReference type="EMBL" id="JASZ02000015">
    <property type="protein sequence ID" value="OWK98070.1"/>
    <property type="molecule type" value="Genomic_DNA"/>
</dbReference>
<organism evidence="1 2">
    <name type="scientific">Kaistella haifensis DSM 19056</name>
    <dbReference type="NCBI Taxonomy" id="1450526"/>
    <lineage>
        <taxon>Bacteria</taxon>
        <taxon>Pseudomonadati</taxon>
        <taxon>Bacteroidota</taxon>
        <taxon>Flavobacteriia</taxon>
        <taxon>Flavobacteriales</taxon>
        <taxon>Weeksellaceae</taxon>
        <taxon>Chryseobacterium group</taxon>
        <taxon>Kaistella</taxon>
    </lineage>
</organism>
<sequence>MLVKSQSYQPPSTYLFLDEKRKIAAAKRIQKQNTKFGLTDRDIEITILKFNVSQNVMKVPL</sequence>
<keyword evidence="2" id="KW-1185">Reference proteome</keyword>
<gene>
    <name evidence="1" type="ORF">AP75_08215</name>
</gene>
<proteinExistence type="predicted"/>
<accession>A0A2D0A6D0</accession>
<name>A0A2D0A6D0_9FLAO</name>